<accession>A0A016SXT3</accession>
<evidence type="ECO:0000313" key="1">
    <source>
        <dbReference type="EMBL" id="EYB95134.1"/>
    </source>
</evidence>
<comment type="caution">
    <text evidence="1">The sequence shown here is derived from an EMBL/GenBank/DDBJ whole genome shotgun (WGS) entry which is preliminary data.</text>
</comment>
<proteinExistence type="predicted"/>
<evidence type="ECO:0000313" key="2">
    <source>
        <dbReference type="Proteomes" id="UP000024635"/>
    </source>
</evidence>
<dbReference type="Proteomes" id="UP000024635">
    <property type="component" value="Unassembled WGS sequence"/>
</dbReference>
<sequence>MNSCLITLRSVHANAPKGKSTRRTPQYLGFLEFAMNSEKSRTQWEMGIIFYVDSDADGNVRSVDVRCSNGNTAALSINMFIPREVVISNDSEGVHVEDVERVRTQKNKQTKEGLRIQAS</sequence>
<dbReference type="EMBL" id="JARK01001499">
    <property type="protein sequence ID" value="EYB95134.1"/>
    <property type="molecule type" value="Genomic_DNA"/>
</dbReference>
<organism evidence="1 2">
    <name type="scientific">Ancylostoma ceylanicum</name>
    <dbReference type="NCBI Taxonomy" id="53326"/>
    <lineage>
        <taxon>Eukaryota</taxon>
        <taxon>Metazoa</taxon>
        <taxon>Ecdysozoa</taxon>
        <taxon>Nematoda</taxon>
        <taxon>Chromadorea</taxon>
        <taxon>Rhabditida</taxon>
        <taxon>Rhabditina</taxon>
        <taxon>Rhabditomorpha</taxon>
        <taxon>Strongyloidea</taxon>
        <taxon>Ancylostomatidae</taxon>
        <taxon>Ancylostomatinae</taxon>
        <taxon>Ancylostoma</taxon>
    </lineage>
</organism>
<keyword evidence="2" id="KW-1185">Reference proteome</keyword>
<gene>
    <name evidence="1" type="primary">Acey_s0163.g3474</name>
    <name evidence="1" type="ORF">Y032_0163g3474</name>
</gene>
<protein>
    <submittedName>
        <fullName evidence="1">Uncharacterized protein</fullName>
    </submittedName>
</protein>
<reference evidence="2" key="1">
    <citation type="journal article" date="2015" name="Nat. Genet.">
        <title>The genome and transcriptome of the zoonotic hookworm Ancylostoma ceylanicum identify infection-specific gene families.</title>
        <authorList>
            <person name="Schwarz E.M."/>
            <person name="Hu Y."/>
            <person name="Antoshechkin I."/>
            <person name="Miller M.M."/>
            <person name="Sternberg P.W."/>
            <person name="Aroian R.V."/>
        </authorList>
    </citation>
    <scope>NUCLEOTIDE SEQUENCE</scope>
    <source>
        <strain evidence="2">HY135</strain>
    </source>
</reference>
<dbReference type="AlphaFoldDB" id="A0A016SXT3"/>
<name>A0A016SXT3_9BILA</name>